<sequence>MSSLPAAYAAAQHALAAQVWSQGAENAAANRGPAGRLDTHPGRDHAWREPAQPPASVSVTWHGDTATVSDPRYGWLHVDSDDLAAALTLRTDDLLRALRPLNLGVDGNEPPATLAALAALHLPDLPTIHTSAPPRPPSPAPSPSAPSPAAPPPPAPSAAAPPPTGPDLDGPP</sequence>
<gene>
    <name evidence="2" type="ORF">FRACA_3690001</name>
</gene>
<proteinExistence type="predicted"/>
<dbReference type="EMBL" id="FZMO01000300">
    <property type="protein sequence ID" value="SNQ49720.1"/>
    <property type="molecule type" value="Genomic_DNA"/>
</dbReference>
<organism evidence="2 3">
    <name type="scientific">Frankia canadensis</name>
    <dbReference type="NCBI Taxonomy" id="1836972"/>
    <lineage>
        <taxon>Bacteria</taxon>
        <taxon>Bacillati</taxon>
        <taxon>Actinomycetota</taxon>
        <taxon>Actinomycetes</taxon>
        <taxon>Frankiales</taxon>
        <taxon>Frankiaceae</taxon>
        <taxon>Frankia</taxon>
    </lineage>
</organism>
<feature type="compositionally biased region" description="Pro residues" evidence="1">
    <location>
        <begin position="133"/>
        <end position="172"/>
    </location>
</feature>
<evidence type="ECO:0000313" key="3">
    <source>
        <dbReference type="Proteomes" id="UP000234331"/>
    </source>
</evidence>
<name>A0A2I2KVN1_9ACTN</name>
<feature type="region of interest" description="Disordered" evidence="1">
    <location>
        <begin position="26"/>
        <end position="59"/>
    </location>
</feature>
<protein>
    <submittedName>
        <fullName evidence="2">Uncharacterized protein</fullName>
    </submittedName>
</protein>
<keyword evidence="3" id="KW-1185">Reference proteome</keyword>
<dbReference type="Proteomes" id="UP000234331">
    <property type="component" value="Unassembled WGS sequence"/>
</dbReference>
<dbReference type="AlphaFoldDB" id="A0A2I2KVN1"/>
<feature type="region of interest" description="Disordered" evidence="1">
    <location>
        <begin position="126"/>
        <end position="172"/>
    </location>
</feature>
<reference evidence="2 3" key="1">
    <citation type="submission" date="2017-06" db="EMBL/GenBank/DDBJ databases">
        <authorList>
            <person name="Kim H.J."/>
            <person name="Triplett B.A."/>
        </authorList>
    </citation>
    <scope>NUCLEOTIDE SEQUENCE [LARGE SCALE GENOMIC DNA]</scope>
    <source>
        <strain evidence="2">FRACA_ARgP5</strain>
    </source>
</reference>
<evidence type="ECO:0000313" key="2">
    <source>
        <dbReference type="EMBL" id="SNQ49720.1"/>
    </source>
</evidence>
<evidence type="ECO:0000256" key="1">
    <source>
        <dbReference type="SAM" id="MobiDB-lite"/>
    </source>
</evidence>
<feature type="compositionally biased region" description="Basic and acidic residues" evidence="1">
    <location>
        <begin position="37"/>
        <end position="48"/>
    </location>
</feature>
<accession>A0A2I2KVN1</accession>